<dbReference type="InterPro" id="IPR050984">
    <property type="entry name" value="Gfo/Idh/MocA_domain"/>
</dbReference>
<dbReference type="PANTHER" id="PTHR22604">
    <property type="entry name" value="OXIDOREDUCTASES"/>
    <property type="match status" value="1"/>
</dbReference>
<dbReference type="InterPro" id="IPR055170">
    <property type="entry name" value="GFO_IDH_MocA-like_dom"/>
</dbReference>
<dbReference type="Gene3D" id="3.40.50.720">
    <property type="entry name" value="NAD(P)-binding Rossmann-like Domain"/>
    <property type="match status" value="1"/>
</dbReference>
<dbReference type="Pfam" id="PF22725">
    <property type="entry name" value="GFO_IDH_MocA_C3"/>
    <property type="match status" value="1"/>
</dbReference>
<dbReference type="Pfam" id="PF01408">
    <property type="entry name" value="GFO_IDH_MocA"/>
    <property type="match status" value="1"/>
</dbReference>
<keyword evidence="2" id="KW-0560">Oxidoreductase</keyword>
<sequence length="393" mass="43644">MATPKTVRWGIMATGFIARTFVQDILIDPHTRKVIDIKHVISAVASSSSKSSAETFVAKHVAPTQTHEPCIPYGFYEDLVRDPDVDIIYIGTPHSHHYQNAMLALENNKPVLCEKPLTVNASQARRLYAVAKERRLFFMDGMWTRHLPMSKAIRQHIIDNDIGEVIRVSADLSIGKTPEDFETQDRMVNPALAGGCLLDLGVYSLTWVFQTLFHTLPPSLQQHRPNVLGTAMTLTPKGVDESMVALLEFPKSTPTGKTKAHAIVTAAMRITDSPAEANTHSQAPTIRIQGEKGEIQVFGRIHNPTRYKLLLTVHEEVIDRTFEAEGAAQGLVYEADAAARAFLAGTFESEVMTWMESILVMEIMDHVRSQGGLTYPQDIEATEYPVKLNVKSS</sequence>
<dbReference type="AlphaFoldDB" id="A0A0D1YYU2"/>
<comment type="catalytic activity">
    <reaction evidence="5">
        <text>D-xylose + NADP(+) = D-xylono-1,5-lactone + NADPH + H(+)</text>
        <dbReference type="Rhea" id="RHEA:22000"/>
        <dbReference type="ChEBI" id="CHEBI:15378"/>
        <dbReference type="ChEBI" id="CHEBI:15867"/>
        <dbReference type="ChEBI" id="CHEBI:53455"/>
        <dbReference type="ChEBI" id="CHEBI:57783"/>
        <dbReference type="ChEBI" id="CHEBI:58349"/>
        <dbReference type="EC" id="1.1.1.179"/>
    </reaction>
</comment>
<evidence type="ECO:0000256" key="4">
    <source>
        <dbReference type="ARBA" id="ARBA00042988"/>
    </source>
</evidence>
<dbReference type="PANTHER" id="PTHR22604:SF115">
    <property type="entry name" value="DIHYDRODIOL DEHYDROGENASE, PUTATIVE (AFU_ORTHOLOGUE AFUA_1G07520)-RELATED"/>
    <property type="match status" value="1"/>
</dbReference>
<dbReference type="Gene3D" id="3.30.360.10">
    <property type="entry name" value="Dihydrodipicolinate Reductase, domain 2"/>
    <property type="match status" value="1"/>
</dbReference>
<dbReference type="GO" id="GO:0000166">
    <property type="term" value="F:nucleotide binding"/>
    <property type="evidence" value="ECO:0007669"/>
    <property type="project" value="InterPro"/>
</dbReference>
<evidence type="ECO:0000256" key="1">
    <source>
        <dbReference type="ARBA" id="ARBA00010928"/>
    </source>
</evidence>
<dbReference type="GO" id="GO:0047837">
    <property type="term" value="F:D-xylose 1-dehydrogenase (NADP+) activity"/>
    <property type="evidence" value="ECO:0007669"/>
    <property type="project" value="UniProtKB-EC"/>
</dbReference>
<gene>
    <name evidence="8" type="ORF">PV11_03314</name>
</gene>
<evidence type="ECO:0000256" key="3">
    <source>
        <dbReference type="ARBA" id="ARBA00038984"/>
    </source>
</evidence>
<feature type="domain" description="Gfo/Idh/MocA-like oxidoreductase N-terminal" evidence="6">
    <location>
        <begin position="8"/>
        <end position="138"/>
    </location>
</feature>
<dbReference type="Proteomes" id="UP000053599">
    <property type="component" value="Unassembled WGS sequence"/>
</dbReference>
<dbReference type="OrthoDB" id="2129491at2759"/>
<dbReference type="HOGENOM" id="CLU_023194_7_2_1"/>
<dbReference type="InterPro" id="IPR036291">
    <property type="entry name" value="NAD(P)-bd_dom_sf"/>
</dbReference>
<dbReference type="STRING" id="1016849.A0A0D1YYU2"/>
<accession>A0A0D1YYU2</accession>
<feature type="domain" description="GFO/IDH/MocA-like oxidoreductase" evidence="7">
    <location>
        <begin position="152"/>
        <end position="295"/>
    </location>
</feature>
<dbReference type="SUPFAM" id="SSF51735">
    <property type="entry name" value="NAD(P)-binding Rossmann-fold domains"/>
    <property type="match status" value="1"/>
</dbReference>
<proteinExistence type="inferred from homology"/>
<evidence type="ECO:0000256" key="2">
    <source>
        <dbReference type="ARBA" id="ARBA00023002"/>
    </source>
</evidence>
<evidence type="ECO:0000256" key="5">
    <source>
        <dbReference type="ARBA" id="ARBA00049233"/>
    </source>
</evidence>
<evidence type="ECO:0000313" key="9">
    <source>
        <dbReference type="Proteomes" id="UP000053599"/>
    </source>
</evidence>
<dbReference type="SUPFAM" id="SSF55347">
    <property type="entry name" value="Glyceraldehyde-3-phosphate dehydrogenase-like, C-terminal domain"/>
    <property type="match status" value="1"/>
</dbReference>
<reference evidence="8 9" key="1">
    <citation type="submission" date="2015-01" db="EMBL/GenBank/DDBJ databases">
        <title>The Genome Sequence of Exophiala sideris CBS121828.</title>
        <authorList>
            <consortium name="The Broad Institute Genomics Platform"/>
            <person name="Cuomo C."/>
            <person name="de Hoog S."/>
            <person name="Gorbushina A."/>
            <person name="Stielow B."/>
            <person name="Teixiera M."/>
            <person name="Abouelleil A."/>
            <person name="Chapman S.B."/>
            <person name="Priest M."/>
            <person name="Young S.K."/>
            <person name="Wortman J."/>
            <person name="Nusbaum C."/>
            <person name="Birren B."/>
        </authorList>
    </citation>
    <scope>NUCLEOTIDE SEQUENCE [LARGE SCALE GENOMIC DNA]</scope>
    <source>
        <strain evidence="8 9">CBS 121828</strain>
    </source>
</reference>
<evidence type="ECO:0000313" key="8">
    <source>
        <dbReference type="EMBL" id="KIV87792.1"/>
    </source>
</evidence>
<protein>
    <recommendedName>
        <fullName evidence="3">D-xylose 1-dehydrogenase (NADP(+), D-xylono-1,5-lactone-forming)</fullName>
        <ecNumber evidence="3">1.1.1.179</ecNumber>
    </recommendedName>
    <alternativeName>
        <fullName evidence="4">D-xylose-NADP dehydrogenase</fullName>
    </alternativeName>
</protein>
<dbReference type="EMBL" id="KN846951">
    <property type="protein sequence ID" value="KIV87792.1"/>
    <property type="molecule type" value="Genomic_DNA"/>
</dbReference>
<dbReference type="EC" id="1.1.1.179" evidence="3"/>
<name>A0A0D1YYU2_9EURO</name>
<evidence type="ECO:0000259" key="7">
    <source>
        <dbReference type="Pfam" id="PF22725"/>
    </source>
</evidence>
<evidence type="ECO:0000259" key="6">
    <source>
        <dbReference type="Pfam" id="PF01408"/>
    </source>
</evidence>
<organism evidence="8 9">
    <name type="scientific">Exophiala sideris</name>
    <dbReference type="NCBI Taxonomy" id="1016849"/>
    <lineage>
        <taxon>Eukaryota</taxon>
        <taxon>Fungi</taxon>
        <taxon>Dikarya</taxon>
        <taxon>Ascomycota</taxon>
        <taxon>Pezizomycotina</taxon>
        <taxon>Eurotiomycetes</taxon>
        <taxon>Chaetothyriomycetidae</taxon>
        <taxon>Chaetothyriales</taxon>
        <taxon>Herpotrichiellaceae</taxon>
        <taxon>Exophiala</taxon>
    </lineage>
</organism>
<dbReference type="InterPro" id="IPR000683">
    <property type="entry name" value="Gfo/Idh/MocA-like_OxRdtase_N"/>
</dbReference>
<comment type="similarity">
    <text evidence="1">Belongs to the Gfo/Idh/MocA family.</text>
</comment>